<reference evidence="4 5" key="1">
    <citation type="submission" date="2019-06" db="EMBL/GenBank/DDBJ databases">
        <title>New taxonomy in bacterial strain CC-CFT640, isolated from vineyard.</title>
        <authorList>
            <person name="Lin S.-Y."/>
            <person name="Tsai C.-F."/>
            <person name="Young C.-C."/>
        </authorList>
    </citation>
    <scope>NUCLEOTIDE SEQUENCE [LARGE SCALE GENOMIC DNA]</scope>
    <source>
        <strain evidence="4 5">CC-CFT640</strain>
    </source>
</reference>
<organism evidence="4 5">
    <name type="scientific">Vineibacter terrae</name>
    <dbReference type="NCBI Taxonomy" id="2586908"/>
    <lineage>
        <taxon>Bacteria</taxon>
        <taxon>Pseudomonadati</taxon>
        <taxon>Pseudomonadota</taxon>
        <taxon>Alphaproteobacteria</taxon>
        <taxon>Hyphomicrobiales</taxon>
        <taxon>Vineibacter</taxon>
    </lineage>
</organism>
<dbReference type="Pfam" id="PF00106">
    <property type="entry name" value="adh_short"/>
    <property type="match status" value="1"/>
</dbReference>
<dbReference type="PRINTS" id="PR00081">
    <property type="entry name" value="GDHRDH"/>
</dbReference>
<dbReference type="SUPFAM" id="SSF51735">
    <property type="entry name" value="NAD(P)-binding Rossmann-fold domains"/>
    <property type="match status" value="1"/>
</dbReference>
<dbReference type="InterPro" id="IPR002347">
    <property type="entry name" value="SDR_fam"/>
</dbReference>
<evidence type="ECO:0000256" key="1">
    <source>
        <dbReference type="ARBA" id="ARBA00006484"/>
    </source>
</evidence>
<accession>A0A5C8PUW3</accession>
<name>A0A5C8PUW3_9HYPH</name>
<evidence type="ECO:0000256" key="2">
    <source>
        <dbReference type="ARBA" id="ARBA00023002"/>
    </source>
</evidence>
<dbReference type="AlphaFoldDB" id="A0A5C8PUW3"/>
<dbReference type="InterPro" id="IPR036291">
    <property type="entry name" value="NAD(P)-bd_dom_sf"/>
</dbReference>
<keyword evidence="5" id="KW-1185">Reference proteome</keyword>
<evidence type="ECO:0000256" key="3">
    <source>
        <dbReference type="RuleBase" id="RU000363"/>
    </source>
</evidence>
<dbReference type="FunFam" id="3.40.50.720:FF:000084">
    <property type="entry name" value="Short-chain dehydrogenase reductase"/>
    <property type="match status" value="1"/>
</dbReference>
<dbReference type="PRINTS" id="PR00080">
    <property type="entry name" value="SDRFAMILY"/>
</dbReference>
<protein>
    <submittedName>
        <fullName evidence="4">SDR family NAD(P)-dependent oxidoreductase</fullName>
    </submittedName>
</protein>
<dbReference type="GO" id="GO:0016491">
    <property type="term" value="F:oxidoreductase activity"/>
    <property type="evidence" value="ECO:0007669"/>
    <property type="project" value="UniProtKB-KW"/>
</dbReference>
<evidence type="ECO:0000313" key="4">
    <source>
        <dbReference type="EMBL" id="TXL82017.1"/>
    </source>
</evidence>
<dbReference type="Proteomes" id="UP000321638">
    <property type="component" value="Unassembled WGS sequence"/>
</dbReference>
<keyword evidence="2" id="KW-0560">Oxidoreductase</keyword>
<dbReference type="Gene3D" id="3.40.50.720">
    <property type="entry name" value="NAD(P)-binding Rossmann-like Domain"/>
    <property type="match status" value="1"/>
</dbReference>
<dbReference type="GO" id="GO:0016020">
    <property type="term" value="C:membrane"/>
    <property type="evidence" value="ECO:0007669"/>
    <property type="project" value="TreeGrafter"/>
</dbReference>
<dbReference type="EMBL" id="VDUZ01000002">
    <property type="protein sequence ID" value="TXL82017.1"/>
    <property type="molecule type" value="Genomic_DNA"/>
</dbReference>
<proteinExistence type="inferred from homology"/>
<comment type="caution">
    <text evidence="4">The sequence shown here is derived from an EMBL/GenBank/DDBJ whole genome shotgun (WGS) entry which is preliminary data.</text>
</comment>
<dbReference type="PANTHER" id="PTHR44196">
    <property type="entry name" value="DEHYDROGENASE/REDUCTASE SDR FAMILY MEMBER 7B"/>
    <property type="match status" value="1"/>
</dbReference>
<dbReference type="CDD" id="cd05233">
    <property type="entry name" value="SDR_c"/>
    <property type="match status" value="1"/>
</dbReference>
<gene>
    <name evidence="4" type="ORF">FHP25_02830</name>
</gene>
<sequence length="275" mass="28529">MTNVSGRTAFITGGANGIGLGMARAFARAGARLALIDQDEEALARAKAELAATTEVETVVLDVRDRAAFAGVADRIEARLGPVSLVVNNAGVAGGAPAARLTYELWDWGLGINLEGVVNGVQTFLPRMVERGEGGHIVNTASGAGLVGSDTSGVLYATAKFAVVGMSEALHSELKPQGIGVTVLCPGPVATGIIARTRRLQPSVVRSMSAEQRERAIARSAVMTKLLADGVQPDAVGAMVLDAVQNDRLYVLTDRSMAQRINQRTAALLDGMPAA</sequence>
<dbReference type="OrthoDB" id="4690547at2"/>
<evidence type="ECO:0000313" key="5">
    <source>
        <dbReference type="Proteomes" id="UP000321638"/>
    </source>
</evidence>
<comment type="similarity">
    <text evidence="1 3">Belongs to the short-chain dehydrogenases/reductases (SDR) family.</text>
</comment>
<dbReference type="PANTHER" id="PTHR44196:SF1">
    <property type="entry name" value="DEHYDROGENASE_REDUCTASE SDR FAMILY MEMBER 7B"/>
    <property type="match status" value="1"/>
</dbReference>
<dbReference type="RefSeq" id="WP_147845372.1">
    <property type="nucleotide sequence ID" value="NZ_VDUZ01000002.1"/>
</dbReference>